<feature type="transmembrane region" description="Helical" evidence="6">
    <location>
        <begin position="167"/>
        <end position="186"/>
    </location>
</feature>
<feature type="transmembrane region" description="Helical" evidence="6">
    <location>
        <begin position="245"/>
        <end position="262"/>
    </location>
</feature>
<protein>
    <submittedName>
        <fullName evidence="7">Branched-chain amino acid ABC transporter permease</fullName>
    </submittedName>
</protein>
<evidence type="ECO:0000256" key="1">
    <source>
        <dbReference type="ARBA" id="ARBA00004651"/>
    </source>
</evidence>
<feature type="transmembrane region" description="Helical" evidence="6">
    <location>
        <begin position="90"/>
        <end position="111"/>
    </location>
</feature>
<proteinExistence type="predicted"/>
<feature type="transmembrane region" description="Helical" evidence="6">
    <location>
        <begin position="64"/>
        <end position="84"/>
    </location>
</feature>
<name>A0A6A7YA99_9HYPH</name>
<accession>A0A6A7YA99</accession>
<dbReference type="Pfam" id="PF02653">
    <property type="entry name" value="BPD_transp_2"/>
    <property type="match status" value="1"/>
</dbReference>
<dbReference type="PANTHER" id="PTHR30482">
    <property type="entry name" value="HIGH-AFFINITY BRANCHED-CHAIN AMINO ACID TRANSPORT SYSTEM PERMEASE"/>
    <property type="match status" value="1"/>
</dbReference>
<evidence type="ECO:0000256" key="5">
    <source>
        <dbReference type="ARBA" id="ARBA00023136"/>
    </source>
</evidence>
<feature type="transmembrane region" description="Helical" evidence="6">
    <location>
        <begin position="37"/>
        <end position="57"/>
    </location>
</feature>
<evidence type="ECO:0000256" key="3">
    <source>
        <dbReference type="ARBA" id="ARBA00022692"/>
    </source>
</evidence>
<feature type="transmembrane region" description="Helical" evidence="6">
    <location>
        <begin position="269"/>
        <end position="287"/>
    </location>
</feature>
<reference evidence="7 8" key="1">
    <citation type="submission" date="2019-09" db="EMBL/GenBank/DDBJ databases">
        <title>Segnochrobactrum spirostomi gen. nov., sp. nov., isolated from the ciliate Spirostomum cf. yagiui and description of a novel family, Segnochrobactraceae fam. nov. within the order Rhizobiales of the class Alphaproteobacteria.</title>
        <authorList>
            <person name="Akter S."/>
            <person name="Shazib S.U.A."/>
            <person name="Shin M.K."/>
        </authorList>
    </citation>
    <scope>NUCLEOTIDE SEQUENCE [LARGE SCALE GENOMIC DNA]</scope>
    <source>
        <strain evidence="7 8">Sp-1</strain>
    </source>
</reference>
<evidence type="ECO:0000256" key="4">
    <source>
        <dbReference type="ARBA" id="ARBA00022989"/>
    </source>
</evidence>
<feature type="transmembrane region" description="Helical" evidence="6">
    <location>
        <begin position="118"/>
        <end position="135"/>
    </location>
</feature>
<dbReference type="InterPro" id="IPR001851">
    <property type="entry name" value="ABC_transp_permease"/>
</dbReference>
<dbReference type="AlphaFoldDB" id="A0A6A7YA99"/>
<comment type="caution">
    <text evidence="7">The sequence shown here is derived from an EMBL/GenBank/DDBJ whole genome shotgun (WGS) entry which is preliminary data.</text>
</comment>
<dbReference type="CDD" id="cd06581">
    <property type="entry name" value="TM_PBP1_LivM_like"/>
    <property type="match status" value="1"/>
</dbReference>
<gene>
    <name evidence="7" type="ORF">F0357_18370</name>
</gene>
<dbReference type="EMBL" id="VWNA01000001">
    <property type="protein sequence ID" value="MQT14582.1"/>
    <property type="molecule type" value="Genomic_DNA"/>
</dbReference>
<keyword evidence="8" id="KW-1185">Reference proteome</keyword>
<keyword evidence="5 6" id="KW-0472">Membrane</keyword>
<organism evidence="7 8">
    <name type="scientific">Segnochrobactrum spirostomi</name>
    <dbReference type="NCBI Taxonomy" id="2608987"/>
    <lineage>
        <taxon>Bacteria</taxon>
        <taxon>Pseudomonadati</taxon>
        <taxon>Pseudomonadota</taxon>
        <taxon>Alphaproteobacteria</taxon>
        <taxon>Hyphomicrobiales</taxon>
        <taxon>Segnochrobactraceae</taxon>
        <taxon>Segnochrobactrum</taxon>
    </lineage>
</organism>
<dbReference type="GO" id="GO:0015658">
    <property type="term" value="F:branched-chain amino acid transmembrane transporter activity"/>
    <property type="evidence" value="ECO:0007669"/>
    <property type="project" value="InterPro"/>
</dbReference>
<keyword evidence="2" id="KW-1003">Cell membrane</keyword>
<dbReference type="Proteomes" id="UP000332515">
    <property type="component" value="Unassembled WGS sequence"/>
</dbReference>
<evidence type="ECO:0000256" key="6">
    <source>
        <dbReference type="SAM" id="Phobius"/>
    </source>
</evidence>
<keyword evidence="4 6" id="KW-1133">Transmembrane helix</keyword>
<dbReference type="PANTHER" id="PTHR30482:SF17">
    <property type="entry name" value="ABC TRANSPORTER ATP-BINDING PROTEIN"/>
    <property type="match status" value="1"/>
</dbReference>
<evidence type="ECO:0000313" key="7">
    <source>
        <dbReference type="EMBL" id="MQT14582.1"/>
    </source>
</evidence>
<evidence type="ECO:0000313" key="8">
    <source>
        <dbReference type="Proteomes" id="UP000332515"/>
    </source>
</evidence>
<comment type="subcellular location">
    <subcellularLocation>
        <location evidence="1">Cell membrane</location>
        <topology evidence="1">Multi-pass membrane protein</topology>
    </subcellularLocation>
</comment>
<feature type="transmembrane region" description="Helical" evidence="6">
    <location>
        <begin position="12"/>
        <end position="31"/>
    </location>
</feature>
<evidence type="ECO:0000256" key="2">
    <source>
        <dbReference type="ARBA" id="ARBA00022475"/>
    </source>
</evidence>
<sequence>MPVWLARIDGRWLVAAVLLILYPLVATPFFIFQIGAYALLLGTLGLSLMVLAGYGGMVSLAQMTIAGVAGYALSILGTNASGVMGFGWPWWLSVPAAILIAATASALIGMLAVRTAGIYMIMITLAVATAFFYFVRQNYGIFNGFNGFHGVLPPKVLGVDWRSPVPFYYLSLALAVLFFAATTYAARSTFGLTLQAVRDNPRRMQALGYHVAAHRVFAFFLAGLIAGTTGVMLTWFNAQISPGTVGVNAAIDVLVVAVVGGIRRPIGPFLGAILFVLLENFATDLVGSDRFNTLIGLVFLVIVFVSPDGIVGIGERIATKTRQTALWTPGRGASAKNK</sequence>
<feature type="transmembrane region" description="Helical" evidence="6">
    <location>
        <begin position="207"/>
        <end position="233"/>
    </location>
</feature>
<feature type="transmembrane region" description="Helical" evidence="6">
    <location>
        <begin position="293"/>
        <end position="313"/>
    </location>
</feature>
<dbReference type="GO" id="GO:0005886">
    <property type="term" value="C:plasma membrane"/>
    <property type="evidence" value="ECO:0007669"/>
    <property type="project" value="UniProtKB-SubCell"/>
</dbReference>
<keyword evidence="3 6" id="KW-0812">Transmembrane</keyword>
<dbReference type="InterPro" id="IPR043428">
    <property type="entry name" value="LivM-like"/>
</dbReference>